<organism evidence="6 7">
    <name type="scientific">Phytophthora boehmeriae</name>
    <dbReference type="NCBI Taxonomy" id="109152"/>
    <lineage>
        <taxon>Eukaryota</taxon>
        <taxon>Sar</taxon>
        <taxon>Stramenopiles</taxon>
        <taxon>Oomycota</taxon>
        <taxon>Peronosporomycetes</taxon>
        <taxon>Peronosporales</taxon>
        <taxon>Peronosporaceae</taxon>
        <taxon>Phytophthora</taxon>
    </lineage>
</organism>
<feature type="signal peptide" evidence="5">
    <location>
        <begin position="1"/>
        <end position="20"/>
    </location>
</feature>
<dbReference type="EMBL" id="JAGDFL010000046">
    <property type="protein sequence ID" value="KAG7399715.1"/>
    <property type="molecule type" value="Genomic_DNA"/>
</dbReference>
<dbReference type="InterPro" id="IPR031825">
    <property type="entry name" value="RXLR"/>
</dbReference>
<sequence length="165" mass="18884">MRLTIVLLILASVLAVGCNAASVGPTNLSKAASADLIQSSPADQSHPTTTQFLSVGKSDTETSVVVDEERGKLMNIVKNLKNDLKLNTKLLLDRRILFNFRTFRKWYKSGKTPEDIWKAKNLGPLYKEHYQWGRIGKLKKNRHFRMYLKYEKFYKIMKGTYGKKA</sequence>
<reference evidence="6" key="1">
    <citation type="submission" date="2021-02" db="EMBL/GenBank/DDBJ databases">
        <authorList>
            <person name="Palmer J.M."/>
        </authorList>
    </citation>
    <scope>NUCLEOTIDE SEQUENCE</scope>
    <source>
        <strain evidence="6">SCRP23</strain>
    </source>
</reference>
<comment type="domain">
    <text evidence="5">The RxLR-dEER motif acts to carry the protein into the host cell cytoplasm through binding to cell surface phosphatidylinositol-3-phosphate.</text>
</comment>
<comment type="function">
    <text evidence="5">Effector that suppresses plant defense responses during pathogen infection.</text>
</comment>
<evidence type="ECO:0000313" key="6">
    <source>
        <dbReference type="EMBL" id="KAG7399715.1"/>
    </source>
</evidence>
<keyword evidence="7" id="KW-1185">Reference proteome</keyword>
<comment type="similarity">
    <text evidence="2 5">Belongs to the RxLR effector family.</text>
</comment>
<evidence type="ECO:0000313" key="7">
    <source>
        <dbReference type="Proteomes" id="UP000693981"/>
    </source>
</evidence>
<comment type="subcellular location">
    <subcellularLocation>
        <location evidence="1 5">Secreted</location>
    </subcellularLocation>
</comment>
<protein>
    <recommendedName>
        <fullName evidence="5">RxLR effector protein</fullName>
    </recommendedName>
</protein>
<accession>A0A8T1X1H2</accession>
<evidence type="ECO:0000256" key="2">
    <source>
        <dbReference type="ARBA" id="ARBA00010400"/>
    </source>
</evidence>
<comment type="caution">
    <text evidence="6">The sequence shown here is derived from an EMBL/GenBank/DDBJ whole genome shotgun (WGS) entry which is preliminary data.</text>
</comment>
<keyword evidence="3 5" id="KW-0964">Secreted</keyword>
<feature type="chain" id="PRO_5035963545" description="RxLR effector protein" evidence="5">
    <location>
        <begin position="21"/>
        <end position="165"/>
    </location>
</feature>
<dbReference type="Proteomes" id="UP000693981">
    <property type="component" value="Unassembled WGS sequence"/>
</dbReference>
<proteinExistence type="inferred from homology"/>
<dbReference type="PROSITE" id="PS51257">
    <property type="entry name" value="PROKAR_LIPOPROTEIN"/>
    <property type="match status" value="1"/>
</dbReference>
<dbReference type="Pfam" id="PF16810">
    <property type="entry name" value="RXLR"/>
    <property type="match status" value="1"/>
</dbReference>
<name>A0A8T1X1H2_9STRA</name>
<evidence type="ECO:0000256" key="1">
    <source>
        <dbReference type="ARBA" id="ARBA00004613"/>
    </source>
</evidence>
<evidence type="ECO:0000256" key="3">
    <source>
        <dbReference type="ARBA" id="ARBA00022525"/>
    </source>
</evidence>
<evidence type="ECO:0000256" key="5">
    <source>
        <dbReference type="RuleBase" id="RU367124"/>
    </source>
</evidence>
<gene>
    <name evidence="6" type="ORF">PHYBOEH_008049</name>
</gene>
<dbReference type="AlphaFoldDB" id="A0A8T1X1H2"/>
<evidence type="ECO:0000256" key="4">
    <source>
        <dbReference type="ARBA" id="ARBA00022729"/>
    </source>
</evidence>
<dbReference type="GO" id="GO:0005576">
    <property type="term" value="C:extracellular region"/>
    <property type="evidence" value="ECO:0007669"/>
    <property type="project" value="UniProtKB-SubCell"/>
</dbReference>
<keyword evidence="4 5" id="KW-0732">Signal</keyword>